<gene>
    <name evidence="1" type="ORF">J2Z40_001043</name>
</gene>
<sequence>MQIQEMNRQLISVLDEWDPFQIGAGQYETEIADVIQAVHDTEDKNMLGRKIQAIYEFSFEQMIPLENCKNTAVKLLTIKNSGSCRL</sequence>
<evidence type="ECO:0000313" key="2">
    <source>
        <dbReference type="Proteomes" id="UP001519293"/>
    </source>
</evidence>
<proteinExistence type="predicted"/>
<reference evidence="1 2" key="1">
    <citation type="submission" date="2021-03" db="EMBL/GenBank/DDBJ databases">
        <title>Genomic Encyclopedia of Type Strains, Phase IV (KMG-IV): sequencing the most valuable type-strain genomes for metagenomic binning, comparative biology and taxonomic classification.</title>
        <authorList>
            <person name="Goeker M."/>
        </authorList>
    </citation>
    <scope>NUCLEOTIDE SEQUENCE [LARGE SCALE GENOMIC DNA]</scope>
    <source>
        <strain evidence="1 2">DSM 26675</strain>
    </source>
</reference>
<evidence type="ECO:0008006" key="3">
    <source>
        <dbReference type="Google" id="ProtNLM"/>
    </source>
</evidence>
<evidence type="ECO:0000313" key="1">
    <source>
        <dbReference type="EMBL" id="MBP2240488.1"/>
    </source>
</evidence>
<dbReference type="EMBL" id="JAGIKZ010000003">
    <property type="protein sequence ID" value="MBP2240488.1"/>
    <property type="molecule type" value="Genomic_DNA"/>
</dbReference>
<dbReference type="InterPro" id="IPR015053">
    <property type="entry name" value="DUF1871"/>
</dbReference>
<organism evidence="1 2">
    <name type="scientific">Cytobacillus eiseniae</name>
    <dbReference type="NCBI Taxonomy" id="762947"/>
    <lineage>
        <taxon>Bacteria</taxon>
        <taxon>Bacillati</taxon>
        <taxon>Bacillota</taxon>
        <taxon>Bacilli</taxon>
        <taxon>Bacillales</taxon>
        <taxon>Bacillaceae</taxon>
        <taxon>Cytobacillus</taxon>
    </lineage>
</organism>
<comment type="caution">
    <text evidence="1">The sequence shown here is derived from an EMBL/GenBank/DDBJ whole genome shotgun (WGS) entry which is preliminary data.</text>
</comment>
<accession>A0ABS4RCM4</accession>
<keyword evidence="2" id="KW-1185">Reference proteome</keyword>
<name>A0ABS4RCM4_9BACI</name>
<dbReference type="InterPro" id="IPR023162">
    <property type="entry name" value="Apc36109-like_dom_sf"/>
</dbReference>
<protein>
    <recommendedName>
        <fullName evidence="3">DUF1871 domain-containing protein</fullName>
    </recommendedName>
</protein>
<dbReference type="Pfam" id="PF08958">
    <property type="entry name" value="DUF1871"/>
    <property type="match status" value="1"/>
</dbReference>
<dbReference type="Proteomes" id="UP001519293">
    <property type="component" value="Unassembled WGS sequence"/>
</dbReference>
<dbReference type="Gene3D" id="1.10.340.20">
    <property type="entry name" value="Apc36109-like domain"/>
    <property type="match status" value="1"/>
</dbReference>
<dbReference type="RefSeq" id="WP_066397243.1">
    <property type="nucleotide sequence ID" value="NZ_JAGIKZ010000003.1"/>
</dbReference>
<dbReference type="SUPFAM" id="SSF116922">
    <property type="entry name" value="YugE-like"/>
    <property type="match status" value="1"/>
</dbReference>